<reference evidence="3 4" key="1">
    <citation type="journal article" date="2020" name="G3 (Bethesda)">
        <title>Improved Reference Genome for Cyclotella cryptica CCMP332, a Model for Cell Wall Morphogenesis, Salinity Adaptation, and Lipid Production in Diatoms (Bacillariophyta).</title>
        <authorList>
            <person name="Roberts W.R."/>
            <person name="Downey K.M."/>
            <person name="Ruck E.C."/>
            <person name="Traller J.C."/>
            <person name="Alverson A.J."/>
        </authorList>
    </citation>
    <scope>NUCLEOTIDE SEQUENCE [LARGE SCALE GENOMIC DNA]</scope>
    <source>
        <strain evidence="3 4">CCMP332</strain>
    </source>
</reference>
<evidence type="ECO:0000313" key="3">
    <source>
        <dbReference type="EMBL" id="KAL3802618.1"/>
    </source>
</evidence>
<gene>
    <name evidence="3" type="ORF">HJC23_011942</name>
</gene>
<dbReference type="Pfam" id="PF19026">
    <property type="entry name" value="UBA_HYPK"/>
    <property type="match status" value="1"/>
</dbReference>
<evidence type="ECO:0000256" key="1">
    <source>
        <dbReference type="SAM" id="MobiDB-lite"/>
    </source>
</evidence>
<feature type="region of interest" description="Disordered" evidence="1">
    <location>
        <begin position="66"/>
        <end position="227"/>
    </location>
</feature>
<dbReference type="CDD" id="cd22054">
    <property type="entry name" value="NAC_NACA"/>
    <property type="match status" value="1"/>
</dbReference>
<accession>A0ABD3QR06</accession>
<name>A0ABD3QR06_9STRA</name>
<sequence length="368" mass="39422">MSSVSDELAALRSKGTVRHHASQLSAKSPRNLVLSTPEAEAAALAKLRKEDKVKRVEAVEGLRKNNAVGGGKVEEELKKLGERKKEEARGKNEAKMILSKGGTVTVGSKPSAAVRGVAETGNTANAASETPSAESPKESPKSTDAVPNEITEQTATASVNLSEEVDDAPKMQDEPLNNDVAIHDDEVNDDDDVPELEEANETQDNNEANYDTSNTQHSTTNRNEKKVRKMMSRLDMRPVPGIVRAVMKTPGGNFVIERPDVFATNGKGNETYVIFGEARQQQPMGQMQQRKNAAAEAAKVLQDTVETGTQEANVSEGGEVGKELDTQGLEAKDIELVMTQASCGKSAAIKALKENDGDLVNAIMSLTT</sequence>
<dbReference type="InterPro" id="IPR038187">
    <property type="entry name" value="NAC_A/B_dom_sf"/>
</dbReference>
<dbReference type="PROSITE" id="PS51151">
    <property type="entry name" value="NAC_AB"/>
    <property type="match status" value="1"/>
</dbReference>
<dbReference type="AlphaFoldDB" id="A0ABD3QR06"/>
<dbReference type="SMART" id="SM01407">
    <property type="entry name" value="NAC"/>
    <property type="match status" value="1"/>
</dbReference>
<dbReference type="Pfam" id="PF01849">
    <property type="entry name" value="NAC"/>
    <property type="match status" value="1"/>
</dbReference>
<feature type="compositionally biased region" description="Polar residues" evidence="1">
    <location>
        <begin position="150"/>
        <end position="161"/>
    </location>
</feature>
<dbReference type="CDD" id="cd14358">
    <property type="entry name" value="UBA_NAC_euk"/>
    <property type="match status" value="1"/>
</dbReference>
<feature type="compositionally biased region" description="Polar residues" evidence="1">
    <location>
        <begin position="202"/>
        <end position="221"/>
    </location>
</feature>
<dbReference type="InterPro" id="IPR002715">
    <property type="entry name" value="Nas_poly-pep-assoc_cplx_dom"/>
</dbReference>
<feature type="compositionally biased region" description="Basic and acidic residues" evidence="1">
    <location>
        <begin position="72"/>
        <end position="94"/>
    </location>
</feature>
<organism evidence="3 4">
    <name type="scientific">Cyclotella cryptica</name>
    <dbReference type="NCBI Taxonomy" id="29204"/>
    <lineage>
        <taxon>Eukaryota</taxon>
        <taxon>Sar</taxon>
        <taxon>Stramenopiles</taxon>
        <taxon>Ochrophyta</taxon>
        <taxon>Bacillariophyta</taxon>
        <taxon>Coscinodiscophyceae</taxon>
        <taxon>Thalassiosirophycidae</taxon>
        <taxon>Stephanodiscales</taxon>
        <taxon>Stephanodiscaceae</taxon>
        <taxon>Cyclotella</taxon>
    </lineage>
</organism>
<evidence type="ECO:0000313" key="4">
    <source>
        <dbReference type="Proteomes" id="UP001516023"/>
    </source>
</evidence>
<comment type="caution">
    <text evidence="3">The sequence shown here is derived from an EMBL/GenBank/DDBJ whole genome shotgun (WGS) entry which is preliminary data.</text>
</comment>
<dbReference type="Proteomes" id="UP001516023">
    <property type="component" value="Unassembled WGS sequence"/>
</dbReference>
<dbReference type="Gene3D" id="2.20.70.30">
    <property type="entry name" value="Nascent polypeptide-associated complex domain"/>
    <property type="match status" value="1"/>
</dbReference>
<dbReference type="InterPro" id="IPR044034">
    <property type="entry name" value="NAC-like_UBA"/>
</dbReference>
<feature type="compositionally biased region" description="Acidic residues" evidence="1">
    <location>
        <begin position="186"/>
        <end position="201"/>
    </location>
</feature>
<feature type="region of interest" description="Disordered" evidence="1">
    <location>
        <begin position="1"/>
        <end position="31"/>
    </location>
</feature>
<dbReference type="EMBL" id="JABMIG020000018">
    <property type="protein sequence ID" value="KAL3802618.1"/>
    <property type="molecule type" value="Genomic_DNA"/>
</dbReference>
<keyword evidence="4" id="KW-1185">Reference proteome</keyword>
<dbReference type="InterPro" id="IPR016641">
    <property type="entry name" value="EGD2/NACA0like"/>
</dbReference>
<evidence type="ECO:0000259" key="2">
    <source>
        <dbReference type="PROSITE" id="PS51151"/>
    </source>
</evidence>
<feature type="compositionally biased region" description="Low complexity" evidence="1">
    <location>
        <begin position="122"/>
        <end position="134"/>
    </location>
</feature>
<proteinExistence type="predicted"/>
<protein>
    <recommendedName>
        <fullName evidence="2">NAC-A/B domain-containing protein</fullName>
    </recommendedName>
</protein>
<dbReference type="PANTHER" id="PTHR21713">
    <property type="entry name" value="NASCENT POLYPEPTIDE ASSOCIATED COMPLEX ALPHA SUBUNIT-RELATED"/>
    <property type="match status" value="1"/>
</dbReference>
<feature type="domain" description="NAC-A/B" evidence="2">
    <location>
        <begin position="221"/>
        <end position="287"/>
    </location>
</feature>
<dbReference type="Gene3D" id="1.10.8.10">
    <property type="entry name" value="DNA helicase RuvA subunit, C-terminal domain"/>
    <property type="match status" value="1"/>
</dbReference>